<evidence type="ECO:0000259" key="6">
    <source>
        <dbReference type="PROSITE" id="PS50950"/>
    </source>
</evidence>
<dbReference type="EMBL" id="JAPTSV010000009">
    <property type="protein sequence ID" value="KAJ1524238.1"/>
    <property type="molecule type" value="Genomic_DNA"/>
</dbReference>
<dbReference type="InterPro" id="IPR038441">
    <property type="entry name" value="THAP_Znf_sf"/>
</dbReference>
<dbReference type="InterPro" id="IPR021896">
    <property type="entry name" value="THAP9-like_HTH"/>
</dbReference>
<dbReference type="PROSITE" id="PS50950">
    <property type="entry name" value="ZF_THAP"/>
    <property type="match status" value="1"/>
</dbReference>
<evidence type="ECO:0000256" key="5">
    <source>
        <dbReference type="PROSITE-ProRule" id="PRU00309"/>
    </source>
</evidence>
<dbReference type="InterPro" id="IPR048365">
    <property type="entry name" value="TNP-like_RNaseH_N"/>
</dbReference>
<evidence type="ECO:0000256" key="4">
    <source>
        <dbReference type="ARBA" id="ARBA00023125"/>
    </source>
</evidence>
<evidence type="ECO:0000256" key="1">
    <source>
        <dbReference type="ARBA" id="ARBA00022723"/>
    </source>
</evidence>
<organism evidence="7 8">
    <name type="scientific">Megalurothrips usitatus</name>
    <name type="common">bean blossom thrips</name>
    <dbReference type="NCBI Taxonomy" id="439358"/>
    <lineage>
        <taxon>Eukaryota</taxon>
        <taxon>Metazoa</taxon>
        <taxon>Ecdysozoa</taxon>
        <taxon>Arthropoda</taxon>
        <taxon>Hexapoda</taxon>
        <taxon>Insecta</taxon>
        <taxon>Pterygota</taxon>
        <taxon>Neoptera</taxon>
        <taxon>Paraneoptera</taxon>
        <taxon>Thysanoptera</taxon>
        <taxon>Terebrantia</taxon>
        <taxon>Thripoidea</taxon>
        <taxon>Thripidae</taxon>
        <taxon>Megalurothrips</taxon>
    </lineage>
</organism>
<keyword evidence="3" id="KW-0862">Zinc</keyword>
<dbReference type="PANTHER" id="PTHR47577">
    <property type="entry name" value="THAP DOMAIN-CONTAINING PROTEIN 6"/>
    <property type="match status" value="1"/>
</dbReference>
<dbReference type="InterPro" id="IPR048366">
    <property type="entry name" value="TNP-like_GBD"/>
</dbReference>
<keyword evidence="8" id="KW-1185">Reference proteome</keyword>
<dbReference type="Pfam" id="PF12017">
    <property type="entry name" value="Tnp_P_element"/>
    <property type="match status" value="1"/>
</dbReference>
<dbReference type="Pfam" id="PF21788">
    <property type="entry name" value="TNP-like_GBD"/>
    <property type="match status" value="1"/>
</dbReference>
<name>A0AAV7XLD4_9NEOP</name>
<dbReference type="PANTHER" id="PTHR47577:SF2">
    <property type="entry name" value="THAP DOMAIN CONTAINING 9"/>
    <property type="match status" value="1"/>
</dbReference>
<dbReference type="SUPFAM" id="SSF57716">
    <property type="entry name" value="Glucocorticoid receptor-like (DNA-binding domain)"/>
    <property type="match status" value="1"/>
</dbReference>
<gene>
    <name evidence="7" type="ORF">ONE63_010754</name>
</gene>
<keyword evidence="1" id="KW-0479">Metal-binding</keyword>
<dbReference type="GO" id="GO:0008270">
    <property type="term" value="F:zinc ion binding"/>
    <property type="evidence" value="ECO:0007669"/>
    <property type="project" value="UniProtKB-KW"/>
</dbReference>
<sequence>MEVCCVKGCPSGRETTRAEAGCSVSFHRFPSDDEIRTDWAAALGDVTWEPSESDRVCSLHFERNDFIINECGESIGQLVSEAVPSLLLDEPPKVIDREEEPDLMLPEHAPAKDTAEDILDELEDTEDSNSKLDEKKFLHFNNLVNVNKNASREELSEQFNKAFKERFVLRKKMRVLRKKHSKIIERMAKVCEKRNYGVIEGAALDLEAKKKKKSDITSKIRPETLEEVVTYLHTQDLLSAKAISVIRSLLGPLLTESIVHWPKAGVPKENEMEISPVMKTFAKTLLFYSAEAYVMVKELFDLPIPPPSVTRTWYNMGLGLPGWSSEAFLMLKDEIQKFEGVVLNTCVVIGEYDLYASSSFDDHEVRGHIDYGTTGDLEVQNYSENLPLAQSALYFMLVPMNCGKKWKIPLAYFLIDTLSPEEIANLLMECLWRVYNMGSVAVAVVADSSVTSRHMYESLGISFEDLPYPCTSFPHPADGLLDVHIVFDPHHIMDLLRHTWASVSLMVDEKGGAISWKYFTELVKVQETQAGCSEQTDQTATWYWDKTLMRKRLIAQLFTNDVANAIECCCTSLMLPQFTGSESTVHFIRTINKIIELFDIKNLSSMTEKVSEWKKSIVEALNYLFVLRDRTGQGIFATNCKAPFVCLYMNLISILELSKKVPLTAISQLSLNGLEMMFMGIRARTSWECCPTVSKFVNAYSLLLQEEGCSFSESVVKVDNFWWLDYQDIANARKSGLEIVKPTIKQENTPPFPRCLTFYPVLLQNELQRFRSSQLVLVHTVKRVADVLHCNHCIEALQMTYVQDNATLILLRKTCGGFIYPSQGVVEVCALADHHLKTELRTASFDIKHDVYTRRDCAVVQSVCMAVLGSVLDRQRNPFPQLEKHLMECPLGSNHICRLIRVITASFVWLRLQTLRSLCCVPS</sequence>
<proteinExistence type="predicted"/>
<dbReference type="InterPro" id="IPR006612">
    <property type="entry name" value="THAP_Znf"/>
</dbReference>
<evidence type="ECO:0000256" key="3">
    <source>
        <dbReference type="ARBA" id="ARBA00022833"/>
    </source>
</evidence>
<dbReference type="AlphaFoldDB" id="A0AAV7XLD4"/>
<keyword evidence="2 5" id="KW-0863">Zinc-finger</keyword>
<protein>
    <recommendedName>
        <fullName evidence="6">THAP-type domain-containing protein</fullName>
    </recommendedName>
</protein>
<dbReference type="Pfam" id="PF05485">
    <property type="entry name" value="THAP"/>
    <property type="match status" value="1"/>
</dbReference>
<comment type="caution">
    <text evidence="7">The sequence shown here is derived from an EMBL/GenBank/DDBJ whole genome shotgun (WGS) entry which is preliminary data.</text>
</comment>
<reference evidence="7" key="1">
    <citation type="submission" date="2022-12" db="EMBL/GenBank/DDBJ databases">
        <title>Chromosome-level genome assembly of the bean flower thrips Megalurothrips usitatus.</title>
        <authorList>
            <person name="Ma L."/>
            <person name="Liu Q."/>
            <person name="Li H."/>
            <person name="Cai W."/>
        </authorList>
    </citation>
    <scope>NUCLEOTIDE SEQUENCE</scope>
    <source>
        <strain evidence="7">Cailab_2022a</strain>
    </source>
</reference>
<evidence type="ECO:0000256" key="2">
    <source>
        <dbReference type="ARBA" id="ARBA00022771"/>
    </source>
</evidence>
<dbReference type="Proteomes" id="UP001075354">
    <property type="component" value="Chromosome 9"/>
</dbReference>
<dbReference type="SMART" id="SM00980">
    <property type="entry name" value="THAP"/>
    <property type="match status" value="1"/>
</dbReference>
<dbReference type="Pfam" id="PF21787">
    <property type="entry name" value="TNP-like_RNaseH_N"/>
    <property type="match status" value="1"/>
</dbReference>
<evidence type="ECO:0000313" key="8">
    <source>
        <dbReference type="Proteomes" id="UP001075354"/>
    </source>
</evidence>
<dbReference type="GO" id="GO:0003677">
    <property type="term" value="F:DNA binding"/>
    <property type="evidence" value="ECO:0007669"/>
    <property type="project" value="UniProtKB-UniRule"/>
</dbReference>
<feature type="domain" description="THAP-type" evidence="6">
    <location>
        <begin position="1"/>
        <end position="87"/>
    </location>
</feature>
<evidence type="ECO:0000313" key="7">
    <source>
        <dbReference type="EMBL" id="KAJ1524238.1"/>
    </source>
</evidence>
<accession>A0AAV7XLD4</accession>
<dbReference type="Gene3D" id="6.20.210.20">
    <property type="entry name" value="THAP domain"/>
    <property type="match status" value="1"/>
</dbReference>
<keyword evidence="4 5" id="KW-0238">DNA-binding</keyword>
<dbReference type="SMART" id="SM00692">
    <property type="entry name" value="DM3"/>
    <property type="match status" value="1"/>
</dbReference>